<sequence>MKTWIEILIRSAGLFFLTLLFIRIMGKRQLARMTSFNFVSYTVISIIIALISTNIIKNLAFGFIALGIWVLFSIGLDYLCLSSKLIHDWVYGKETILIKDGKVMEENLSQVRFTGEELLRELRSKNVFNLMDVEFALMESTGEINLLLKSDKKPITSHDLGKQVSPQTESQTVILDGNIIDEALTNRGLNRGWLNIQLESLGVSLDNVFIGQVDSSGDLYVDLFQDSIQIPRPQVKELIYANLEKTQADLLSFALETENPKAKDMYSNDAQKLQSIVKKLEPYLLH</sequence>
<organism evidence="9 10">
    <name type="scientific">Tepidibacter hydrothermalis</name>
    <dbReference type="NCBI Taxonomy" id="3036126"/>
    <lineage>
        <taxon>Bacteria</taxon>
        <taxon>Bacillati</taxon>
        <taxon>Bacillota</taxon>
        <taxon>Clostridia</taxon>
        <taxon>Peptostreptococcales</taxon>
        <taxon>Peptostreptococcaceae</taxon>
        <taxon>Tepidibacter</taxon>
    </lineage>
</organism>
<proteinExistence type="inferred from homology"/>
<evidence type="ECO:0000256" key="4">
    <source>
        <dbReference type="ARBA" id="ARBA00022692"/>
    </source>
</evidence>
<feature type="transmembrane region" description="Helical" evidence="7">
    <location>
        <begin position="7"/>
        <end position="26"/>
    </location>
</feature>
<dbReference type="EMBL" id="CP120733">
    <property type="protein sequence ID" value="WFD09414.1"/>
    <property type="molecule type" value="Genomic_DNA"/>
</dbReference>
<evidence type="ECO:0000256" key="1">
    <source>
        <dbReference type="ARBA" id="ARBA00004651"/>
    </source>
</evidence>
<evidence type="ECO:0000256" key="5">
    <source>
        <dbReference type="ARBA" id="ARBA00022989"/>
    </source>
</evidence>
<gene>
    <name evidence="9" type="ORF">P4S50_13590</name>
</gene>
<dbReference type="Proteomes" id="UP001222800">
    <property type="component" value="Chromosome"/>
</dbReference>
<dbReference type="InterPro" id="IPR007353">
    <property type="entry name" value="DUF421"/>
</dbReference>
<dbReference type="InterPro" id="IPR012452">
    <property type="entry name" value="DUF1657"/>
</dbReference>
<evidence type="ECO:0000259" key="8">
    <source>
        <dbReference type="Pfam" id="PF04239"/>
    </source>
</evidence>
<dbReference type="Pfam" id="PF04239">
    <property type="entry name" value="DUF421"/>
    <property type="match status" value="1"/>
</dbReference>
<reference evidence="9 10" key="1">
    <citation type="submission" date="2023-03" db="EMBL/GenBank/DDBJ databases">
        <title>Complete genome sequence of Tepidibacter sp. SWIR-1, isolated from a deep-sea hydrothermal vent.</title>
        <authorList>
            <person name="Li X."/>
        </authorList>
    </citation>
    <scope>NUCLEOTIDE SEQUENCE [LARGE SCALE GENOMIC DNA]</scope>
    <source>
        <strain evidence="9 10">SWIR-1</strain>
    </source>
</reference>
<keyword evidence="6 7" id="KW-0472">Membrane</keyword>
<protein>
    <submittedName>
        <fullName evidence="9">DUF421 domain-containing protein</fullName>
    </submittedName>
</protein>
<evidence type="ECO:0000313" key="10">
    <source>
        <dbReference type="Proteomes" id="UP001222800"/>
    </source>
</evidence>
<dbReference type="PANTHER" id="PTHR34582">
    <property type="entry name" value="UPF0702 TRANSMEMBRANE PROTEIN YCAP"/>
    <property type="match status" value="1"/>
</dbReference>
<dbReference type="RefSeq" id="WP_277731339.1">
    <property type="nucleotide sequence ID" value="NZ_CP120733.1"/>
</dbReference>
<dbReference type="PANTHER" id="PTHR34582:SF7">
    <property type="entry name" value="UPF0702 TRANSMEMBRANE PROTEIN YDFS"/>
    <property type="match status" value="1"/>
</dbReference>
<evidence type="ECO:0000256" key="7">
    <source>
        <dbReference type="SAM" id="Phobius"/>
    </source>
</evidence>
<comment type="subcellular location">
    <subcellularLocation>
        <location evidence="1">Cell membrane</location>
        <topology evidence="1">Multi-pass membrane protein</topology>
    </subcellularLocation>
</comment>
<dbReference type="InterPro" id="IPR023090">
    <property type="entry name" value="UPF0702_alpha/beta_dom_sf"/>
</dbReference>
<feature type="transmembrane region" description="Helical" evidence="7">
    <location>
        <begin position="62"/>
        <end position="81"/>
    </location>
</feature>
<accession>A0ABY8E967</accession>
<keyword evidence="5 7" id="KW-1133">Transmembrane helix</keyword>
<keyword evidence="10" id="KW-1185">Reference proteome</keyword>
<dbReference type="Pfam" id="PF07870">
    <property type="entry name" value="DUF1657"/>
    <property type="match status" value="1"/>
</dbReference>
<name>A0ABY8E967_9FIRM</name>
<evidence type="ECO:0000256" key="2">
    <source>
        <dbReference type="ARBA" id="ARBA00006448"/>
    </source>
</evidence>
<keyword evidence="4 7" id="KW-0812">Transmembrane</keyword>
<evidence type="ECO:0000313" key="9">
    <source>
        <dbReference type="EMBL" id="WFD09414.1"/>
    </source>
</evidence>
<evidence type="ECO:0000256" key="6">
    <source>
        <dbReference type="ARBA" id="ARBA00023136"/>
    </source>
</evidence>
<evidence type="ECO:0000256" key="3">
    <source>
        <dbReference type="ARBA" id="ARBA00022475"/>
    </source>
</evidence>
<dbReference type="Gene3D" id="3.30.240.20">
    <property type="entry name" value="bsu07140 like domains"/>
    <property type="match status" value="2"/>
</dbReference>
<feature type="transmembrane region" description="Helical" evidence="7">
    <location>
        <begin position="38"/>
        <end position="56"/>
    </location>
</feature>
<keyword evidence="3" id="KW-1003">Cell membrane</keyword>
<feature type="domain" description="YetF C-terminal" evidence="8">
    <location>
        <begin position="83"/>
        <end position="214"/>
    </location>
</feature>
<comment type="similarity">
    <text evidence="2">Belongs to the UPF0702 family.</text>
</comment>